<evidence type="ECO:0008006" key="3">
    <source>
        <dbReference type="Google" id="ProtNLM"/>
    </source>
</evidence>
<evidence type="ECO:0000313" key="1">
    <source>
        <dbReference type="EMBL" id="KAK1350657.1"/>
    </source>
</evidence>
<dbReference type="Proteomes" id="UP001237642">
    <property type="component" value="Unassembled WGS sequence"/>
</dbReference>
<keyword evidence="2" id="KW-1185">Reference proteome</keyword>
<reference evidence="1" key="2">
    <citation type="submission" date="2023-05" db="EMBL/GenBank/DDBJ databases">
        <authorList>
            <person name="Schelkunov M.I."/>
        </authorList>
    </citation>
    <scope>NUCLEOTIDE SEQUENCE</scope>
    <source>
        <strain evidence="1">Hsosn_3</strain>
        <tissue evidence="1">Leaf</tissue>
    </source>
</reference>
<accession>A0AAD8LW06</accession>
<dbReference type="AlphaFoldDB" id="A0AAD8LW06"/>
<organism evidence="1 2">
    <name type="scientific">Heracleum sosnowskyi</name>
    <dbReference type="NCBI Taxonomy" id="360622"/>
    <lineage>
        <taxon>Eukaryota</taxon>
        <taxon>Viridiplantae</taxon>
        <taxon>Streptophyta</taxon>
        <taxon>Embryophyta</taxon>
        <taxon>Tracheophyta</taxon>
        <taxon>Spermatophyta</taxon>
        <taxon>Magnoliopsida</taxon>
        <taxon>eudicotyledons</taxon>
        <taxon>Gunneridae</taxon>
        <taxon>Pentapetalae</taxon>
        <taxon>asterids</taxon>
        <taxon>campanulids</taxon>
        <taxon>Apiales</taxon>
        <taxon>Apiaceae</taxon>
        <taxon>Apioideae</taxon>
        <taxon>apioid superclade</taxon>
        <taxon>Tordylieae</taxon>
        <taxon>Tordyliinae</taxon>
        <taxon>Heracleum</taxon>
    </lineage>
</organism>
<sequence length="707" mass="78764">METPSRKRGRPRIVVTEAVAEARRLAVQQRNARRTTGLRTTSPGASLSDAGCVPSLAGKHKGGAIMKFFPLNLQMCDASEDEQKKGATYFALCSDSGSVNGLSALESPRRRNHIDRRKASFASGITTHDIGRPDQVCGYCTAQVWAAEFTGRHIGSGPKGYSICCGKGKVHLPLLREAPPELMALLTGNGGRERKFQQNNCMYNTIFALCSFGGTVDEAINNGSGPYVFRVNLQTYHSIGSLVPLMGVPLNLLNFTCTMAKRQLIIGLVSRDIGTCSMQKLSQIPVRLRLLERRSGDGRFVNLPGGNDYEFAGLAIDDNFVDKRDILVDYRQTGLKHINELHPCFMSLQYPLLFPAGEDGFRLGIKHRNVEAAEPNQRETQAVTAVVSQDASVRPDLVARVFKMKLDAMMSDLTKKDVLGRVLAVPFKAVSSSWYFILYRFNPILPWNFRDPWMCDPDTEQVVYTIEFQKRGLPHAHIVLWMAEGDKLLSTEDIDTIISAELPDKETDAVGYEAVSQFMMHGPCGEANPRCPCMAFKDPQAGVKPPGVWKTLPGVISQVRTTNNLQRCKLISGLDIDRYVVEYRASEFFDTTLFNAISITYSRIKPGAAPLSCMAWMKNGMPMLFVAQSNGIVVSMVMKYADNIVKCCFCLSIHALHRKATEMMDASMINITFQLTNRCSILSLVHWHRFRLKRVYDEVDAKINQML</sequence>
<proteinExistence type="predicted"/>
<comment type="caution">
    <text evidence="1">The sequence shown here is derived from an EMBL/GenBank/DDBJ whole genome shotgun (WGS) entry which is preliminary data.</text>
</comment>
<reference evidence="1" key="1">
    <citation type="submission" date="2023-02" db="EMBL/GenBank/DDBJ databases">
        <title>Genome of toxic invasive species Heracleum sosnowskyi carries increased number of genes despite the absence of recent whole-genome duplications.</title>
        <authorList>
            <person name="Schelkunov M."/>
            <person name="Shtratnikova V."/>
            <person name="Makarenko M."/>
            <person name="Klepikova A."/>
            <person name="Omelchenko D."/>
            <person name="Novikova G."/>
            <person name="Obukhova E."/>
            <person name="Bogdanov V."/>
            <person name="Penin A."/>
            <person name="Logacheva M."/>
        </authorList>
    </citation>
    <scope>NUCLEOTIDE SEQUENCE</scope>
    <source>
        <strain evidence="1">Hsosn_3</strain>
        <tissue evidence="1">Leaf</tissue>
    </source>
</reference>
<dbReference type="EMBL" id="JAUIZM010000063">
    <property type="protein sequence ID" value="KAK1350657.1"/>
    <property type="molecule type" value="Genomic_DNA"/>
</dbReference>
<dbReference type="PANTHER" id="PTHR45786">
    <property type="entry name" value="DNA BINDING PROTEIN-LIKE"/>
    <property type="match status" value="1"/>
</dbReference>
<protein>
    <recommendedName>
        <fullName evidence="3">Helitron helicase-like domain-containing protein</fullName>
    </recommendedName>
</protein>
<name>A0AAD8LW06_9APIA</name>
<evidence type="ECO:0000313" key="2">
    <source>
        <dbReference type="Proteomes" id="UP001237642"/>
    </source>
</evidence>
<dbReference type="PANTHER" id="PTHR45786:SF74">
    <property type="entry name" value="ATP-DEPENDENT DNA HELICASE"/>
    <property type="match status" value="1"/>
</dbReference>
<gene>
    <name evidence="1" type="ORF">POM88_054624</name>
</gene>